<dbReference type="InterPro" id="IPR003439">
    <property type="entry name" value="ABC_transporter-like_ATP-bd"/>
</dbReference>
<dbReference type="RefSeq" id="WP_273738164.1">
    <property type="nucleotide sequence ID" value="NZ_JAQIVI010000132.1"/>
</dbReference>
<dbReference type="Proteomes" id="UP001596383">
    <property type="component" value="Unassembled WGS sequence"/>
</dbReference>
<accession>A0ABD5SPX3</accession>
<feature type="region of interest" description="Disordered" evidence="3">
    <location>
        <begin position="238"/>
        <end position="263"/>
    </location>
</feature>
<protein>
    <submittedName>
        <fullName evidence="5">Phosphonate ABC transporter ATP-binding protein</fullName>
    </submittedName>
</protein>
<sequence>MTRTEQYRELRFDGVTKTFDGDVGVEDVTLSVTAGERVAIVGPSGAGKTTLLRLASGAVTPDSGTIRLDDDHLRSADVAHVYPGHTLVDRRTALANVLVGSSSSRSWWRGLFEPLAPRDPAPALELLDRVGIGEKADARTDTLSAGERQRVAFARALMQEAPVIVADEPTANLDPSSSTTVLDVLDDVAGSRTLLTVLHDMDLAVAHYDRIVGIVDGSVRFNRPTESTTAAELKELSARDDANTPAGHVTENQSFADADTPKQGTEKWYVPARYWK</sequence>
<keyword evidence="6" id="KW-1185">Reference proteome</keyword>
<comment type="caution">
    <text evidence="5">The sequence shown here is derived from an EMBL/GenBank/DDBJ whole genome shotgun (WGS) entry which is preliminary data.</text>
</comment>
<keyword evidence="1" id="KW-0547">Nucleotide-binding</keyword>
<dbReference type="Pfam" id="PF00005">
    <property type="entry name" value="ABC_tran"/>
    <property type="match status" value="1"/>
</dbReference>
<evidence type="ECO:0000256" key="3">
    <source>
        <dbReference type="SAM" id="MobiDB-lite"/>
    </source>
</evidence>
<dbReference type="InterPro" id="IPR017871">
    <property type="entry name" value="ABC_transporter-like_CS"/>
</dbReference>
<gene>
    <name evidence="5" type="ORF">ACFQE6_08980</name>
</gene>
<evidence type="ECO:0000259" key="4">
    <source>
        <dbReference type="PROSITE" id="PS50893"/>
    </source>
</evidence>
<proteinExistence type="predicted"/>
<dbReference type="SMART" id="SM00382">
    <property type="entry name" value="AAA"/>
    <property type="match status" value="1"/>
</dbReference>
<evidence type="ECO:0000256" key="2">
    <source>
        <dbReference type="ARBA" id="ARBA00022840"/>
    </source>
</evidence>
<reference evidence="5 6" key="1">
    <citation type="journal article" date="2019" name="Int. J. Syst. Evol. Microbiol.">
        <title>The Global Catalogue of Microorganisms (GCM) 10K type strain sequencing project: providing services to taxonomists for standard genome sequencing and annotation.</title>
        <authorList>
            <consortium name="The Broad Institute Genomics Platform"/>
            <consortium name="The Broad Institute Genome Sequencing Center for Infectious Disease"/>
            <person name="Wu L."/>
            <person name="Ma J."/>
        </authorList>
    </citation>
    <scope>NUCLEOTIDE SEQUENCE [LARGE SCALE GENOMIC DNA]</scope>
    <source>
        <strain evidence="5 6">LMG 29247</strain>
    </source>
</reference>
<evidence type="ECO:0000256" key="1">
    <source>
        <dbReference type="ARBA" id="ARBA00022741"/>
    </source>
</evidence>
<dbReference type="PROSITE" id="PS00211">
    <property type="entry name" value="ABC_TRANSPORTER_1"/>
    <property type="match status" value="1"/>
</dbReference>
<dbReference type="InterPro" id="IPR027417">
    <property type="entry name" value="P-loop_NTPase"/>
</dbReference>
<dbReference type="AlphaFoldDB" id="A0ABD5SPX3"/>
<keyword evidence="2 5" id="KW-0067">ATP-binding</keyword>
<dbReference type="PROSITE" id="PS50893">
    <property type="entry name" value="ABC_TRANSPORTER_2"/>
    <property type="match status" value="1"/>
</dbReference>
<dbReference type="InterPro" id="IPR003593">
    <property type="entry name" value="AAA+_ATPase"/>
</dbReference>
<name>A0ABD5SPX3_9EURY</name>
<dbReference type="PANTHER" id="PTHR24220">
    <property type="entry name" value="IMPORT ATP-BINDING PROTEIN"/>
    <property type="match status" value="1"/>
</dbReference>
<organism evidence="5 6">
    <name type="scientific">Natrinema soli</name>
    <dbReference type="NCBI Taxonomy" id="1930624"/>
    <lineage>
        <taxon>Archaea</taxon>
        <taxon>Methanobacteriati</taxon>
        <taxon>Methanobacteriota</taxon>
        <taxon>Stenosarchaea group</taxon>
        <taxon>Halobacteria</taxon>
        <taxon>Halobacteriales</taxon>
        <taxon>Natrialbaceae</taxon>
        <taxon>Natrinema</taxon>
    </lineage>
</organism>
<dbReference type="SUPFAM" id="SSF52540">
    <property type="entry name" value="P-loop containing nucleoside triphosphate hydrolases"/>
    <property type="match status" value="1"/>
</dbReference>
<evidence type="ECO:0000313" key="5">
    <source>
        <dbReference type="EMBL" id="MFC6765130.1"/>
    </source>
</evidence>
<dbReference type="GO" id="GO:0005524">
    <property type="term" value="F:ATP binding"/>
    <property type="evidence" value="ECO:0007669"/>
    <property type="project" value="UniProtKB-KW"/>
</dbReference>
<dbReference type="PANTHER" id="PTHR24220:SF659">
    <property type="entry name" value="TRANSPORTER, PUTATIVE-RELATED"/>
    <property type="match status" value="1"/>
</dbReference>
<evidence type="ECO:0000313" key="6">
    <source>
        <dbReference type="Proteomes" id="UP001596383"/>
    </source>
</evidence>
<dbReference type="InterPro" id="IPR015854">
    <property type="entry name" value="ABC_transpr_LolD-like"/>
</dbReference>
<feature type="domain" description="ABC transporter" evidence="4">
    <location>
        <begin position="10"/>
        <end position="241"/>
    </location>
</feature>
<dbReference type="EMBL" id="JBHSWV010000132">
    <property type="protein sequence ID" value="MFC6765130.1"/>
    <property type="molecule type" value="Genomic_DNA"/>
</dbReference>
<dbReference type="Gene3D" id="3.40.50.300">
    <property type="entry name" value="P-loop containing nucleotide triphosphate hydrolases"/>
    <property type="match status" value="1"/>
</dbReference>